<gene>
    <name evidence="1" type="primary">ORF219977</name>
</gene>
<proteinExistence type="predicted"/>
<dbReference type="AlphaFoldDB" id="A0A0B7C139"/>
<feature type="non-terminal residue" evidence="1">
    <location>
        <position position="1"/>
    </location>
</feature>
<evidence type="ECO:0000313" key="1">
    <source>
        <dbReference type="EMBL" id="CEK98923.1"/>
    </source>
</evidence>
<sequence>LVRCDWICGYCGPSQIMHTTKPSNDDDQFTKIVLLLMKFIGPRQHSSIYQLV</sequence>
<name>A0A0B7C139_9EUPU</name>
<reference evidence="1" key="1">
    <citation type="submission" date="2014-12" db="EMBL/GenBank/DDBJ databases">
        <title>Insight into the proteome of Arion vulgaris.</title>
        <authorList>
            <person name="Aradska J."/>
            <person name="Bulat T."/>
            <person name="Smidak R."/>
            <person name="Sarate P."/>
            <person name="Gangsoo J."/>
            <person name="Sialana F."/>
            <person name="Bilban M."/>
            <person name="Lubec G."/>
        </authorList>
    </citation>
    <scope>NUCLEOTIDE SEQUENCE</scope>
    <source>
        <tissue evidence="1">Skin</tissue>
    </source>
</reference>
<organism evidence="1">
    <name type="scientific">Arion vulgaris</name>
    <dbReference type="NCBI Taxonomy" id="1028688"/>
    <lineage>
        <taxon>Eukaryota</taxon>
        <taxon>Metazoa</taxon>
        <taxon>Spiralia</taxon>
        <taxon>Lophotrochozoa</taxon>
        <taxon>Mollusca</taxon>
        <taxon>Gastropoda</taxon>
        <taxon>Heterobranchia</taxon>
        <taxon>Euthyneura</taxon>
        <taxon>Panpulmonata</taxon>
        <taxon>Eupulmonata</taxon>
        <taxon>Stylommatophora</taxon>
        <taxon>Helicina</taxon>
        <taxon>Arionoidea</taxon>
        <taxon>Arionidae</taxon>
        <taxon>Arion</taxon>
    </lineage>
</organism>
<accession>A0A0B7C139</accession>
<protein>
    <submittedName>
        <fullName evidence="1">Uncharacterized protein</fullName>
    </submittedName>
</protein>
<dbReference type="EMBL" id="HACG01052052">
    <property type="protein sequence ID" value="CEK98923.1"/>
    <property type="molecule type" value="Transcribed_RNA"/>
</dbReference>